<proteinExistence type="predicted"/>
<feature type="transmembrane region" description="Helical" evidence="1">
    <location>
        <begin position="188"/>
        <end position="205"/>
    </location>
</feature>
<organism evidence="2 3">
    <name type="scientific">Sulfurimonas sediminis</name>
    <dbReference type="NCBI Taxonomy" id="2590020"/>
    <lineage>
        <taxon>Bacteria</taxon>
        <taxon>Pseudomonadati</taxon>
        <taxon>Campylobacterota</taxon>
        <taxon>Epsilonproteobacteria</taxon>
        <taxon>Campylobacterales</taxon>
        <taxon>Sulfurimonadaceae</taxon>
        <taxon>Sulfurimonas</taxon>
    </lineage>
</organism>
<feature type="transmembrane region" description="Helical" evidence="1">
    <location>
        <begin position="44"/>
        <end position="63"/>
    </location>
</feature>
<dbReference type="AlphaFoldDB" id="A0A7M1B2J5"/>
<feature type="transmembrane region" description="Helical" evidence="1">
    <location>
        <begin position="144"/>
        <end position="162"/>
    </location>
</feature>
<gene>
    <name evidence="2" type="ORF">FJR45_02505</name>
</gene>
<feature type="transmembrane region" description="Helical" evidence="1">
    <location>
        <begin position="20"/>
        <end position="37"/>
    </location>
</feature>
<keyword evidence="3" id="KW-1185">Reference proteome</keyword>
<evidence type="ECO:0000313" key="2">
    <source>
        <dbReference type="EMBL" id="QOP42882.1"/>
    </source>
</evidence>
<evidence type="ECO:0000313" key="3">
    <source>
        <dbReference type="Proteomes" id="UP000593719"/>
    </source>
</evidence>
<name>A0A7M1B2J5_9BACT</name>
<sequence length="210" mass="24150">MSGLLLLCAIILSFFIENEHPTSLVVISFFSALYTIYRATKTTNFYKLGYYFIFINAPFFMLFEDKGAFYSLSLLVSLLGIYFIGRFYEKNYGSANYLAVRGVTLATPYLSIYITVYLLCIALYPPFPNSLFFLNYLFTGEPFRLWSIVVITLFTGNFFLAMRVMEKSLFGKPNLNIHYVDLTFKEKLLHLSVVTVLLGLSIYGLKELLL</sequence>
<feature type="transmembrane region" description="Helical" evidence="1">
    <location>
        <begin position="100"/>
        <end position="124"/>
    </location>
</feature>
<dbReference type="Proteomes" id="UP000593719">
    <property type="component" value="Chromosome"/>
</dbReference>
<reference evidence="2 3" key="1">
    <citation type="submission" date="2019-06" db="EMBL/GenBank/DDBJ databases">
        <title>Sulfurimonas gotlandica sp. nov., a chemoautotrophic and psychrotolerant epsilonproteobacterium isolated from a pelagic redoxcline, and an emended description of the genus Sulfurimonas.</title>
        <authorList>
            <person name="Wang S."/>
            <person name="Jiang L."/>
            <person name="Shao Z."/>
        </authorList>
    </citation>
    <scope>NUCLEOTIDE SEQUENCE [LARGE SCALE GENOMIC DNA]</scope>
    <source>
        <strain evidence="2 3">S2-6</strain>
    </source>
</reference>
<dbReference type="EMBL" id="CP041235">
    <property type="protein sequence ID" value="QOP42882.1"/>
    <property type="molecule type" value="Genomic_DNA"/>
</dbReference>
<dbReference type="KEGG" id="ssei:FJR45_02505"/>
<protein>
    <submittedName>
        <fullName evidence="2">Uncharacterized protein</fullName>
    </submittedName>
</protein>
<keyword evidence="1" id="KW-1133">Transmembrane helix</keyword>
<keyword evidence="1" id="KW-0812">Transmembrane</keyword>
<accession>A0A7M1B2J5</accession>
<evidence type="ECO:0000256" key="1">
    <source>
        <dbReference type="SAM" id="Phobius"/>
    </source>
</evidence>
<dbReference type="RefSeq" id="WP_193151202.1">
    <property type="nucleotide sequence ID" value="NZ_CP041235.1"/>
</dbReference>
<keyword evidence="1" id="KW-0472">Membrane</keyword>
<feature type="transmembrane region" description="Helical" evidence="1">
    <location>
        <begin position="69"/>
        <end position="88"/>
    </location>
</feature>